<dbReference type="InterPro" id="IPR000515">
    <property type="entry name" value="MetI-like"/>
</dbReference>
<keyword evidence="5 8" id="KW-0812">Transmembrane</keyword>
<organism evidence="10 11">
    <name type="scientific">Thorsellia anophelis DSM 18579</name>
    <dbReference type="NCBI Taxonomy" id="1123402"/>
    <lineage>
        <taxon>Bacteria</taxon>
        <taxon>Pseudomonadati</taxon>
        <taxon>Pseudomonadota</taxon>
        <taxon>Gammaproteobacteria</taxon>
        <taxon>Enterobacterales</taxon>
        <taxon>Thorselliaceae</taxon>
        <taxon>Thorsellia</taxon>
    </lineage>
</organism>
<comment type="similarity">
    <text evidence="8">Belongs to the binding-protein-dependent transport system permease family.</text>
</comment>
<evidence type="ECO:0000259" key="9">
    <source>
        <dbReference type="PROSITE" id="PS50928"/>
    </source>
</evidence>
<keyword evidence="11" id="KW-1185">Reference proteome</keyword>
<accession>A0A1I0FZ56</accession>
<evidence type="ECO:0000313" key="11">
    <source>
        <dbReference type="Proteomes" id="UP000242642"/>
    </source>
</evidence>
<keyword evidence="6 8" id="KW-1133">Transmembrane helix</keyword>
<keyword evidence="2 8" id="KW-0813">Transport</keyword>
<name>A0A1I0FZ56_9GAMM</name>
<keyword evidence="4" id="KW-0997">Cell inner membrane</keyword>
<dbReference type="PROSITE" id="PS50928">
    <property type="entry name" value="ABC_TM1"/>
    <property type="match status" value="1"/>
</dbReference>
<feature type="transmembrane region" description="Helical" evidence="8">
    <location>
        <begin position="101"/>
        <end position="122"/>
    </location>
</feature>
<comment type="subcellular location">
    <subcellularLocation>
        <location evidence="1">Cell inner membrane</location>
        <topology evidence="1">Multi-pass membrane protein</topology>
    </subcellularLocation>
    <subcellularLocation>
        <location evidence="8">Cell membrane</location>
        <topology evidence="8">Multi-pass membrane protein</topology>
    </subcellularLocation>
</comment>
<feature type="transmembrane region" description="Helical" evidence="8">
    <location>
        <begin position="230"/>
        <end position="251"/>
    </location>
</feature>
<dbReference type="CDD" id="cd06261">
    <property type="entry name" value="TM_PBP2"/>
    <property type="match status" value="1"/>
</dbReference>
<dbReference type="Pfam" id="PF00528">
    <property type="entry name" value="BPD_transp_1"/>
    <property type="match status" value="1"/>
</dbReference>
<feature type="transmembrane region" description="Helical" evidence="8">
    <location>
        <begin position="128"/>
        <end position="146"/>
    </location>
</feature>
<evidence type="ECO:0000256" key="6">
    <source>
        <dbReference type="ARBA" id="ARBA00022989"/>
    </source>
</evidence>
<reference evidence="11" key="1">
    <citation type="submission" date="2016-10" db="EMBL/GenBank/DDBJ databases">
        <authorList>
            <person name="Varghese N."/>
            <person name="Submissions S."/>
        </authorList>
    </citation>
    <scope>NUCLEOTIDE SEQUENCE [LARGE SCALE GENOMIC DNA]</scope>
    <source>
        <strain evidence="11">DSM 18579</strain>
    </source>
</reference>
<evidence type="ECO:0000313" key="10">
    <source>
        <dbReference type="EMBL" id="SET62876.1"/>
    </source>
</evidence>
<dbReference type="PANTHER" id="PTHR43357">
    <property type="entry name" value="INNER MEMBRANE ABC TRANSPORTER PERMEASE PROTEIN YDCV"/>
    <property type="match status" value="1"/>
</dbReference>
<dbReference type="RefSeq" id="WP_093322678.1">
    <property type="nucleotide sequence ID" value="NZ_FOHV01000051.1"/>
</dbReference>
<dbReference type="Proteomes" id="UP000242642">
    <property type="component" value="Unassembled WGS sequence"/>
</dbReference>
<feature type="transmembrane region" description="Helical" evidence="8">
    <location>
        <begin position="7"/>
        <end position="32"/>
    </location>
</feature>
<evidence type="ECO:0000256" key="3">
    <source>
        <dbReference type="ARBA" id="ARBA00022475"/>
    </source>
</evidence>
<dbReference type="Gene3D" id="1.10.3720.10">
    <property type="entry name" value="MetI-like"/>
    <property type="match status" value="1"/>
</dbReference>
<dbReference type="InterPro" id="IPR035906">
    <property type="entry name" value="MetI-like_sf"/>
</dbReference>
<feature type="transmembrane region" description="Helical" evidence="8">
    <location>
        <begin position="188"/>
        <end position="210"/>
    </location>
</feature>
<evidence type="ECO:0000256" key="8">
    <source>
        <dbReference type="RuleBase" id="RU363032"/>
    </source>
</evidence>
<evidence type="ECO:0000256" key="1">
    <source>
        <dbReference type="ARBA" id="ARBA00004429"/>
    </source>
</evidence>
<dbReference type="AlphaFoldDB" id="A0A1I0FZ56"/>
<dbReference type="EMBL" id="FOHV01000051">
    <property type="protein sequence ID" value="SET62876.1"/>
    <property type="molecule type" value="Genomic_DNA"/>
</dbReference>
<dbReference type="GO" id="GO:0055085">
    <property type="term" value="P:transmembrane transport"/>
    <property type="evidence" value="ECO:0007669"/>
    <property type="project" value="InterPro"/>
</dbReference>
<dbReference type="PANTHER" id="PTHR43357:SF4">
    <property type="entry name" value="INNER MEMBRANE ABC TRANSPORTER PERMEASE PROTEIN YDCV"/>
    <property type="match status" value="1"/>
</dbReference>
<evidence type="ECO:0000256" key="5">
    <source>
        <dbReference type="ARBA" id="ARBA00022692"/>
    </source>
</evidence>
<evidence type="ECO:0000256" key="2">
    <source>
        <dbReference type="ARBA" id="ARBA00022448"/>
    </source>
</evidence>
<sequence length="260" mass="30086">MRITYYYHYCVIGIILFVLFLPLLAIGLYAFADEWGATLLPNRLTLKHFQILFSDERFYLAFGRSLFVCFMALILSTIIILPVTFIIHYRYPSLDKWMNMIILMPFAMPPVVASVGLLQLYASSSLMGGPWILVLSYFMIALPFMYKTLSSSLKSISLPDLMNSANLMGSSDFKAFFQVILPNIKRGLFTSWFICFSFMFGEFVFANMLVGTRFETLQVYLFNMRSTSGHFTSALVMTYFTFVLIITYFAMRYSRQNDEK</sequence>
<feature type="domain" description="ABC transmembrane type-1" evidence="9">
    <location>
        <begin position="62"/>
        <end position="250"/>
    </location>
</feature>
<keyword evidence="7 8" id="KW-0472">Membrane</keyword>
<evidence type="ECO:0000256" key="4">
    <source>
        <dbReference type="ARBA" id="ARBA00022519"/>
    </source>
</evidence>
<dbReference type="STRING" id="1123402.SAMN02583745_02922"/>
<dbReference type="GO" id="GO:0005886">
    <property type="term" value="C:plasma membrane"/>
    <property type="evidence" value="ECO:0007669"/>
    <property type="project" value="UniProtKB-SubCell"/>
</dbReference>
<gene>
    <name evidence="10" type="ORF">SAMN02583745_02922</name>
</gene>
<evidence type="ECO:0000256" key="7">
    <source>
        <dbReference type="ARBA" id="ARBA00023136"/>
    </source>
</evidence>
<dbReference type="OrthoDB" id="9782004at2"/>
<protein>
    <submittedName>
        <fullName evidence="10">Putative spermidine/putrescine transport system permease protein</fullName>
    </submittedName>
</protein>
<keyword evidence="3" id="KW-1003">Cell membrane</keyword>
<feature type="transmembrane region" description="Helical" evidence="8">
    <location>
        <begin position="65"/>
        <end position="89"/>
    </location>
</feature>
<dbReference type="SUPFAM" id="SSF161098">
    <property type="entry name" value="MetI-like"/>
    <property type="match status" value="1"/>
</dbReference>
<proteinExistence type="inferred from homology"/>